<keyword evidence="8" id="KW-0464">Manganese</keyword>
<comment type="function">
    <text evidence="8">Nucleotidyltransferase involved in the post-translational modification of proteins. It can catalyze the addition of adenosine monophosphate (AMP) or uridine monophosphate (UMP) to a protein, resulting in modifications known as AMPylation and UMPylation.</text>
</comment>
<dbReference type="Proteomes" id="UP000175669">
    <property type="component" value="Unassembled WGS sequence"/>
</dbReference>
<reference evidence="10" key="1">
    <citation type="submission" date="2016-07" db="EMBL/GenBank/DDBJ databases">
        <authorList>
            <person name="Florea S."/>
            <person name="Webb J.S."/>
            <person name="Jaromczyk J."/>
            <person name="Schardl C.L."/>
        </authorList>
    </citation>
    <scope>NUCLEOTIDE SEQUENCE [LARGE SCALE GENOMIC DNA]</scope>
    <source>
        <strain evidence="10">KCTC 42131</strain>
    </source>
</reference>
<dbReference type="PANTHER" id="PTHR32057">
    <property type="entry name" value="PROTEIN ADENYLYLTRANSFERASE SELO, MITOCHONDRIAL"/>
    <property type="match status" value="1"/>
</dbReference>
<feature type="binding site" evidence="8">
    <location>
        <position position="298"/>
    </location>
    <ligand>
        <name>ATP</name>
        <dbReference type="ChEBI" id="CHEBI:30616"/>
    </ligand>
</feature>
<evidence type="ECO:0000313" key="9">
    <source>
        <dbReference type="EMBL" id="OFE11981.1"/>
    </source>
</evidence>
<feature type="binding site" evidence="8">
    <location>
        <position position="210"/>
    </location>
    <ligand>
        <name>ATP</name>
        <dbReference type="ChEBI" id="CHEBI:30616"/>
    </ligand>
</feature>
<dbReference type="AlphaFoldDB" id="A0A1E8CHR0"/>
<comment type="catalytic activity">
    <reaction evidence="8">
        <text>L-histidyl-[protein] + UTP = N(tele)-(5'-uridylyl)-L-histidyl-[protein] + diphosphate</text>
        <dbReference type="Rhea" id="RHEA:83891"/>
        <dbReference type="Rhea" id="RHEA-COMP:9745"/>
        <dbReference type="Rhea" id="RHEA-COMP:20239"/>
        <dbReference type="ChEBI" id="CHEBI:29979"/>
        <dbReference type="ChEBI" id="CHEBI:33019"/>
        <dbReference type="ChEBI" id="CHEBI:46398"/>
        <dbReference type="ChEBI" id="CHEBI:233474"/>
    </reaction>
</comment>
<feature type="active site" description="Proton acceptor" evidence="8">
    <location>
        <position position="288"/>
    </location>
</feature>
<keyword evidence="2 8" id="KW-0808">Transferase</keyword>
<comment type="catalytic activity">
    <reaction evidence="8">
        <text>L-tyrosyl-[protein] + ATP = O-(5'-adenylyl)-L-tyrosyl-[protein] + diphosphate</text>
        <dbReference type="Rhea" id="RHEA:54288"/>
        <dbReference type="Rhea" id="RHEA-COMP:10136"/>
        <dbReference type="Rhea" id="RHEA-COMP:13846"/>
        <dbReference type="ChEBI" id="CHEBI:30616"/>
        <dbReference type="ChEBI" id="CHEBI:33019"/>
        <dbReference type="ChEBI" id="CHEBI:46858"/>
        <dbReference type="ChEBI" id="CHEBI:83624"/>
        <dbReference type="EC" id="2.7.7.108"/>
    </reaction>
</comment>
<comment type="caution">
    <text evidence="9">The sequence shown here is derived from an EMBL/GenBank/DDBJ whole genome shotgun (WGS) entry which is preliminary data.</text>
</comment>
<proteinExistence type="inferred from homology"/>
<dbReference type="EC" id="2.7.7.108" evidence="8"/>
<feature type="binding site" evidence="8">
    <location>
        <position position="146"/>
    </location>
    <ligand>
        <name>ATP</name>
        <dbReference type="ChEBI" id="CHEBI:30616"/>
    </ligand>
</feature>
<dbReference type="NCBIfam" id="NF000658">
    <property type="entry name" value="PRK00029.1"/>
    <property type="match status" value="1"/>
</dbReference>
<evidence type="ECO:0000313" key="10">
    <source>
        <dbReference type="Proteomes" id="UP000175669"/>
    </source>
</evidence>
<feature type="binding site" evidence="8">
    <location>
        <position position="110"/>
    </location>
    <ligand>
        <name>ATP</name>
        <dbReference type="ChEBI" id="CHEBI:30616"/>
    </ligand>
</feature>
<evidence type="ECO:0000256" key="2">
    <source>
        <dbReference type="ARBA" id="ARBA00022679"/>
    </source>
</evidence>
<dbReference type="Pfam" id="PF02696">
    <property type="entry name" value="SelO"/>
    <property type="match status" value="1"/>
</dbReference>
<name>A0A1E8CHR0_9GAMM</name>
<dbReference type="PANTHER" id="PTHR32057:SF14">
    <property type="entry name" value="PROTEIN ADENYLYLTRANSFERASE SELO, MITOCHONDRIAL"/>
    <property type="match status" value="1"/>
</dbReference>
<evidence type="ECO:0000256" key="3">
    <source>
        <dbReference type="ARBA" id="ARBA00022695"/>
    </source>
</evidence>
<evidence type="ECO:0000256" key="4">
    <source>
        <dbReference type="ARBA" id="ARBA00022723"/>
    </source>
</evidence>
<dbReference type="GO" id="GO:0030145">
    <property type="term" value="F:manganese ion binding"/>
    <property type="evidence" value="ECO:0007669"/>
    <property type="project" value="UniProtKB-UniRule"/>
</dbReference>
<protein>
    <recommendedName>
        <fullName evidence="8">Protein nucleotidyltransferase YdiU</fullName>
        <ecNumber evidence="8">2.7.7.-</ecNumber>
    </recommendedName>
    <alternativeName>
        <fullName evidence="8">Protein adenylyltransferase YdiU</fullName>
        <ecNumber evidence="8">2.7.7.108</ecNumber>
    </alternativeName>
    <alternativeName>
        <fullName evidence="8">Protein uridylyltransferase YdiU</fullName>
        <ecNumber evidence="8">2.7.7.-</ecNumber>
    </alternativeName>
</protein>
<keyword evidence="5 8" id="KW-0547">Nucleotide-binding</keyword>
<dbReference type="EC" id="2.7.7.-" evidence="8"/>
<feature type="binding site" evidence="8">
    <location>
        <position position="112"/>
    </location>
    <ligand>
        <name>ATP</name>
        <dbReference type="ChEBI" id="CHEBI:30616"/>
    </ligand>
</feature>
<comment type="catalytic activity">
    <reaction evidence="8">
        <text>L-seryl-[protein] + UTP = O-(5'-uridylyl)-L-seryl-[protein] + diphosphate</text>
        <dbReference type="Rhea" id="RHEA:64604"/>
        <dbReference type="Rhea" id="RHEA-COMP:9863"/>
        <dbReference type="Rhea" id="RHEA-COMP:16635"/>
        <dbReference type="ChEBI" id="CHEBI:29999"/>
        <dbReference type="ChEBI" id="CHEBI:33019"/>
        <dbReference type="ChEBI" id="CHEBI:46398"/>
        <dbReference type="ChEBI" id="CHEBI:156051"/>
    </reaction>
</comment>
<dbReference type="EMBL" id="MASR01000001">
    <property type="protein sequence ID" value="OFE11981.1"/>
    <property type="molecule type" value="Genomic_DNA"/>
</dbReference>
<feature type="binding site" evidence="8">
    <location>
        <position position="289"/>
    </location>
    <ligand>
        <name>Mg(2+)</name>
        <dbReference type="ChEBI" id="CHEBI:18420"/>
    </ligand>
</feature>
<evidence type="ECO:0000256" key="5">
    <source>
        <dbReference type="ARBA" id="ARBA00022741"/>
    </source>
</evidence>
<comment type="catalytic activity">
    <reaction evidence="8">
        <text>L-threonyl-[protein] + ATP = 3-O-(5'-adenylyl)-L-threonyl-[protein] + diphosphate</text>
        <dbReference type="Rhea" id="RHEA:54292"/>
        <dbReference type="Rhea" id="RHEA-COMP:11060"/>
        <dbReference type="Rhea" id="RHEA-COMP:13847"/>
        <dbReference type="ChEBI" id="CHEBI:30013"/>
        <dbReference type="ChEBI" id="CHEBI:30616"/>
        <dbReference type="ChEBI" id="CHEBI:33019"/>
        <dbReference type="ChEBI" id="CHEBI:138113"/>
        <dbReference type="EC" id="2.7.7.108"/>
    </reaction>
</comment>
<organism evidence="9 10">
    <name type="scientific">Pseudohongiella acticola</name>
    <dbReference type="NCBI Taxonomy" id="1524254"/>
    <lineage>
        <taxon>Bacteria</taxon>
        <taxon>Pseudomonadati</taxon>
        <taxon>Pseudomonadota</taxon>
        <taxon>Gammaproteobacteria</taxon>
        <taxon>Pseudomonadales</taxon>
        <taxon>Pseudohongiellaceae</taxon>
        <taxon>Pseudohongiella</taxon>
    </lineage>
</organism>
<feature type="binding site" evidence="8">
    <location>
        <position position="203"/>
    </location>
    <ligand>
        <name>ATP</name>
        <dbReference type="ChEBI" id="CHEBI:30616"/>
    </ligand>
</feature>
<comment type="catalytic activity">
    <reaction evidence="8">
        <text>L-tyrosyl-[protein] + UTP = O-(5'-uridylyl)-L-tyrosyl-[protein] + diphosphate</text>
        <dbReference type="Rhea" id="RHEA:83887"/>
        <dbReference type="Rhea" id="RHEA-COMP:10136"/>
        <dbReference type="Rhea" id="RHEA-COMP:20238"/>
        <dbReference type="ChEBI" id="CHEBI:33019"/>
        <dbReference type="ChEBI" id="CHEBI:46398"/>
        <dbReference type="ChEBI" id="CHEBI:46858"/>
        <dbReference type="ChEBI" id="CHEBI:90602"/>
    </reaction>
</comment>
<evidence type="ECO:0000256" key="1">
    <source>
        <dbReference type="ARBA" id="ARBA00009747"/>
    </source>
</evidence>
<evidence type="ECO:0000256" key="8">
    <source>
        <dbReference type="HAMAP-Rule" id="MF_00692"/>
    </source>
</evidence>
<gene>
    <name evidence="8" type="primary">ydiU</name>
    <name evidence="8" type="synonym">selO</name>
    <name evidence="9" type="ORF">PHACT_01505</name>
</gene>
<dbReference type="GO" id="GO:0005524">
    <property type="term" value="F:ATP binding"/>
    <property type="evidence" value="ECO:0007669"/>
    <property type="project" value="UniProtKB-UniRule"/>
</dbReference>
<evidence type="ECO:0000256" key="7">
    <source>
        <dbReference type="ARBA" id="ARBA00022842"/>
    </source>
</evidence>
<dbReference type="GO" id="GO:0000287">
    <property type="term" value="F:magnesium ion binding"/>
    <property type="evidence" value="ECO:0007669"/>
    <property type="project" value="UniProtKB-UniRule"/>
</dbReference>
<dbReference type="GO" id="GO:0070733">
    <property type="term" value="F:AMPylase activity"/>
    <property type="evidence" value="ECO:0007669"/>
    <property type="project" value="UniProtKB-EC"/>
</dbReference>
<feature type="binding site" evidence="8">
    <location>
        <position position="298"/>
    </location>
    <ligand>
        <name>Mg(2+)</name>
        <dbReference type="ChEBI" id="CHEBI:18420"/>
    </ligand>
</feature>
<dbReference type="RefSeq" id="WP_070115605.1">
    <property type="nucleotide sequence ID" value="NZ_MASR01000001.1"/>
</dbReference>
<keyword evidence="4 8" id="KW-0479">Metal-binding</keyword>
<comment type="cofactor">
    <cofactor evidence="8">
        <name>Mg(2+)</name>
        <dbReference type="ChEBI" id="CHEBI:18420"/>
    </cofactor>
    <cofactor evidence="8">
        <name>Mn(2+)</name>
        <dbReference type="ChEBI" id="CHEBI:29035"/>
    </cofactor>
</comment>
<dbReference type="InterPro" id="IPR003846">
    <property type="entry name" value="SelO"/>
</dbReference>
<sequence length="551" mass="61157">MALTGNSSGLDRLRFSNRFSRQLPADSIDENFCRQVSGALFSRVQPTPVKAPSLLALSVDVAELIGLSAADCDQQQLARILSGNELLPGMDPHASVYGGHQFGNWAGQLGDGRAINLGEVIGPGEKAWTLQLKGAGPTPFSRQADGRAVLRSSVREFLCSEAMHYLGVPTTRALSLVLTGDRVVRDMFYDGNPKAEPGAIVCRVAPSFVRFGHFELLAARGDLNLLESLLSFVISTDHPDLATRLSESDKDARRVIYLDWFARVCRSTQDMVTHWMRVGFVHGVMNTDNMSVLGLTIDYGPYGWIDDYNPDWTPNTTDEGQRRYRFGQQAAVGRWNLFQLANALNPVIQDAETLQSMLNAMPAEFERARKEMMAGKLGLPAAAVEHPSFDELLGGLERLLCSQAIDMTIFYRCLIEYACQHDSSPVSLIDVISPALYPLAGSDRTGVVPENRPLFRDWQESYQTFLLQFAADSDSRRANMRAANPEFVLRNYLVQQAIDGLEQGDRTEFDSLLRLLKQPYTDLAEADQRFAARRPDWARQRAGCSMLSCSS</sequence>
<evidence type="ECO:0000256" key="6">
    <source>
        <dbReference type="ARBA" id="ARBA00022840"/>
    </source>
</evidence>
<feature type="binding site" evidence="8">
    <location>
        <position position="113"/>
    </location>
    <ligand>
        <name>ATP</name>
        <dbReference type="ChEBI" id="CHEBI:30616"/>
    </ligand>
</feature>
<keyword evidence="3 8" id="KW-0548">Nucleotidyltransferase</keyword>
<keyword evidence="7 8" id="KW-0460">Magnesium</keyword>
<keyword evidence="10" id="KW-1185">Reference proteome</keyword>
<comment type="similarity">
    <text evidence="1 8">Belongs to the SELO family.</text>
</comment>
<comment type="catalytic activity">
    <reaction evidence="8">
        <text>L-seryl-[protein] + ATP = 3-O-(5'-adenylyl)-L-seryl-[protein] + diphosphate</text>
        <dbReference type="Rhea" id="RHEA:58120"/>
        <dbReference type="Rhea" id="RHEA-COMP:9863"/>
        <dbReference type="Rhea" id="RHEA-COMP:15073"/>
        <dbReference type="ChEBI" id="CHEBI:29999"/>
        <dbReference type="ChEBI" id="CHEBI:30616"/>
        <dbReference type="ChEBI" id="CHEBI:33019"/>
        <dbReference type="ChEBI" id="CHEBI:142516"/>
        <dbReference type="EC" id="2.7.7.108"/>
    </reaction>
</comment>
<feature type="binding site" evidence="8">
    <location>
        <position position="145"/>
    </location>
    <ligand>
        <name>ATP</name>
        <dbReference type="ChEBI" id="CHEBI:30616"/>
    </ligand>
</feature>
<dbReference type="STRING" id="1524254.PHACT_01505"/>
<keyword evidence="6 8" id="KW-0067">ATP-binding</keyword>
<feature type="binding site" evidence="8">
    <location>
        <position position="133"/>
    </location>
    <ligand>
        <name>ATP</name>
        <dbReference type="ChEBI" id="CHEBI:30616"/>
    </ligand>
</feature>
<dbReference type="HAMAP" id="MF_00692">
    <property type="entry name" value="SelO"/>
    <property type="match status" value="1"/>
</dbReference>
<accession>A0A1E8CHR0</accession>